<keyword evidence="3" id="KW-1185">Reference proteome</keyword>
<dbReference type="CDD" id="cd04859">
    <property type="entry name" value="Prim_Pol"/>
    <property type="match status" value="1"/>
</dbReference>
<gene>
    <name evidence="2" type="ORF">ACFPIJ_55180</name>
</gene>
<sequence length="294" mass="30621">MELRSASEALLRNAIGYAEHGWPVFLLGRTKRPLANCDACKDAGAEHDPASCGCLTCHGFYAATTDLDRLAAMCAAHPRGMLAIRTGAVADLAVVDIDPRNGGALDHALMPRTACVATGGGGWHLFYRHPGGRLAPQVADHPGVDLKADGGYVVAPPSIHPRTGQPYRWIGSHPVIEMAPALVELCRPRDTLTVAAPTGPTPTRRAGAISAPDALLASILASVDRAPKGGHRRALYGAARGVARMVAAGAIDQADAVAALTATGRQAHQTDREIREAIKGGFRAEHIATEGIAA</sequence>
<reference evidence="3" key="1">
    <citation type="journal article" date="2019" name="Int. J. Syst. Evol. Microbiol.">
        <title>The Global Catalogue of Microorganisms (GCM) 10K type strain sequencing project: providing services to taxonomists for standard genome sequencing and annotation.</title>
        <authorList>
            <consortium name="The Broad Institute Genomics Platform"/>
            <consortium name="The Broad Institute Genome Sequencing Center for Infectious Disease"/>
            <person name="Wu L."/>
            <person name="Ma J."/>
        </authorList>
    </citation>
    <scope>NUCLEOTIDE SEQUENCE [LARGE SCALE GENOMIC DNA]</scope>
    <source>
        <strain evidence="3">CGMCC 4.7152</strain>
    </source>
</reference>
<dbReference type="RefSeq" id="WP_380127698.1">
    <property type="nucleotide sequence ID" value="NZ_JBHSIU010000110.1"/>
</dbReference>
<evidence type="ECO:0000313" key="3">
    <source>
        <dbReference type="Proteomes" id="UP001595912"/>
    </source>
</evidence>
<dbReference type="InterPro" id="IPR015330">
    <property type="entry name" value="DNA_primase/pol_bifunc_N"/>
</dbReference>
<dbReference type="SMART" id="SM00943">
    <property type="entry name" value="Prim-Pol"/>
    <property type="match status" value="1"/>
</dbReference>
<name>A0ABV9WET1_9ACTN</name>
<dbReference type="SUPFAM" id="SSF56747">
    <property type="entry name" value="Prim-pol domain"/>
    <property type="match status" value="1"/>
</dbReference>
<dbReference type="Pfam" id="PF09250">
    <property type="entry name" value="Prim-Pol"/>
    <property type="match status" value="1"/>
</dbReference>
<comment type="caution">
    <text evidence="2">The sequence shown here is derived from an EMBL/GenBank/DDBJ whole genome shotgun (WGS) entry which is preliminary data.</text>
</comment>
<evidence type="ECO:0000259" key="1">
    <source>
        <dbReference type="SMART" id="SM00943"/>
    </source>
</evidence>
<organism evidence="2 3">
    <name type="scientific">Dactylosporangium cerinum</name>
    <dbReference type="NCBI Taxonomy" id="1434730"/>
    <lineage>
        <taxon>Bacteria</taxon>
        <taxon>Bacillati</taxon>
        <taxon>Actinomycetota</taxon>
        <taxon>Actinomycetes</taxon>
        <taxon>Micromonosporales</taxon>
        <taxon>Micromonosporaceae</taxon>
        <taxon>Dactylosporangium</taxon>
    </lineage>
</organism>
<accession>A0ABV9WET1</accession>
<feature type="domain" description="DNA primase/polymerase bifunctional N-terminal" evidence="1">
    <location>
        <begin position="14"/>
        <end position="185"/>
    </location>
</feature>
<dbReference type="EMBL" id="JBHSIU010000110">
    <property type="protein sequence ID" value="MFC5006943.1"/>
    <property type="molecule type" value="Genomic_DNA"/>
</dbReference>
<protein>
    <submittedName>
        <fullName evidence="2">Bifunctional DNA primase/polymerase</fullName>
    </submittedName>
</protein>
<dbReference type="Proteomes" id="UP001595912">
    <property type="component" value="Unassembled WGS sequence"/>
</dbReference>
<evidence type="ECO:0000313" key="2">
    <source>
        <dbReference type="EMBL" id="MFC5006943.1"/>
    </source>
</evidence>
<proteinExistence type="predicted"/>